<name>A0ABU2NYJ2_9ACTN</name>
<accession>A0ABU2NYJ2</accession>
<organism evidence="2 3">
    <name type="scientific">Streptomyces hazeniae</name>
    <dbReference type="NCBI Taxonomy" id="3075538"/>
    <lineage>
        <taxon>Bacteria</taxon>
        <taxon>Bacillati</taxon>
        <taxon>Actinomycetota</taxon>
        <taxon>Actinomycetes</taxon>
        <taxon>Kitasatosporales</taxon>
        <taxon>Streptomycetaceae</taxon>
        <taxon>Streptomyces</taxon>
    </lineage>
</organism>
<feature type="transmembrane region" description="Helical" evidence="1">
    <location>
        <begin position="96"/>
        <end position="118"/>
    </location>
</feature>
<keyword evidence="1" id="KW-1133">Transmembrane helix</keyword>
<keyword evidence="1" id="KW-0812">Transmembrane</keyword>
<keyword evidence="3" id="KW-1185">Reference proteome</keyword>
<proteinExistence type="predicted"/>
<protein>
    <recommendedName>
        <fullName evidence="4">DUF3592 domain-containing protein</fullName>
    </recommendedName>
</protein>
<gene>
    <name evidence="2" type="ORF">RM572_25160</name>
</gene>
<sequence>MFLSLVLLTFAAFLGVRAAVGFGVLGEGGHIVAARCVEHGGGKGGSYVECAGTFVNGRGERSDGPATVRSYSAVDGDVVPVRRAPWGTYEALDDSLLGLVGRGFFPLLLTVAAAGCLVRAGSFVRREAGEPAENRSR</sequence>
<evidence type="ECO:0000313" key="3">
    <source>
        <dbReference type="Proteomes" id="UP001183414"/>
    </source>
</evidence>
<keyword evidence="1" id="KW-0472">Membrane</keyword>
<evidence type="ECO:0000256" key="1">
    <source>
        <dbReference type="SAM" id="Phobius"/>
    </source>
</evidence>
<evidence type="ECO:0000313" key="2">
    <source>
        <dbReference type="EMBL" id="MDT0382055.1"/>
    </source>
</evidence>
<evidence type="ECO:0008006" key="4">
    <source>
        <dbReference type="Google" id="ProtNLM"/>
    </source>
</evidence>
<dbReference type="EMBL" id="JAVREQ010000029">
    <property type="protein sequence ID" value="MDT0382055.1"/>
    <property type="molecule type" value="Genomic_DNA"/>
</dbReference>
<reference evidence="3" key="1">
    <citation type="submission" date="2023-07" db="EMBL/GenBank/DDBJ databases">
        <title>30 novel species of actinomycetes from the DSMZ collection.</title>
        <authorList>
            <person name="Nouioui I."/>
        </authorList>
    </citation>
    <scope>NUCLEOTIDE SEQUENCE [LARGE SCALE GENOMIC DNA]</scope>
    <source>
        <strain evidence="3">DSM 42041</strain>
    </source>
</reference>
<comment type="caution">
    <text evidence="2">The sequence shown here is derived from an EMBL/GenBank/DDBJ whole genome shotgun (WGS) entry which is preliminary data.</text>
</comment>
<dbReference type="Proteomes" id="UP001183414">
    <property type="component" value="Unassembled WGS sequence"/>
</dbReference>